<dbReference type="InterPro" id="IPR050463">
    <property type="entry name" value="Gfo/Idh/MocA_oxidrdct_glycsds"/>
</dbReference>
<dbReference type="Pfam" id="PF01408">
    <property type="entry name" value="GFO_IDH_MocA"/>
    <property type="match status" value="1"/>
</dbReference>
<dbReference type="InterPro" id="IPR055170">
    <property type="entry name" value="GFO_IDH_MocA-like_dom"/>
</dbReference>
<evidence type="ECO:0000259" key="4">
    <source>
        <dbReference type="Pfam" id="PF01408"/>
    </source>
</evidence>
<proteinExistence type="predicted"/>
<dbReference type="AlphaFoldDB" id="A0A4R5K7Y2"/>
<dbReference type="Gene3D" id="3.30.360.10">
    <property type="entry name" value="Dihydrodipicolinate Reductase, domain 2"/>
    <property type="match status" value="1"/>
</dbReference>
<dbReference type="EMBL" id="SMRU01000034">
    <property type="protein sequence ID" value="TDF91016.1"/>
    <property type="molecule type" value="Genomic_DNA"/>
</dbReference>
<dbReference type="PANTHER" id="PTHR43818">
    <property type="entry name" value="BCDNA.GH03377"/>
    <property type="match status" value="1"/>
</dbReference>
<feature type="domain" description="Gfo/Idh/MocA-like oxidoreductase N-terminal" evidence="4">
    <location>
        <begin position="14"/>
        <end position="129"/>
    </location>
</feature>
<dbReference type="Gene3D" id="3.40.50.720">
    <property type="entry name" value="NAD(P)-binding Rossmann-like Domain"/>
    <property type="match status" value="1"/>
</dbReference>
<dbReference type="GO" id="GO:0000166">
    <property type="term" value="F:nucleotide binding"/>
    <property type="evidence" value="ECO:0007669"/>
    <property type="project" value="InterPro"/>
</dbReference>
<dbReference type="Proteomes" id="UP000295511">
    <property type="component" value="Unassembled WGS sequence"/>
</dbReference>
<name>A0A4R5K7Y2_9MICC</name>
<feature type="region of interest" description="Disordered" evidence="3">
    <location>
        <begin position="292"/>
        <end position="311"/>
    </location>
</feature>
<dbReference type="Pfam" id="PF22725">
    <property type="entry name" value="GFO_IDH_MocA_C3"/>
    <property type="match status" value="1"/>
</dbReference>
<evidence type="ECO:0000256" key="1">
    <source>
        <dbReference type="ARBA" id="ARBA00023002"/>
    </source>
</evidence>
<evidence type="ECO:0000259" key="5">
    <source>
        <dbReference type="Pfam" id="PF22725"/>
    </source>
</evidence>
<comment type="caution">
    <text evidence="6">The sequence shown here is derived from an EMBL/GenBank/DDBJ whole genome shotgun (WGS) entry which is preliminary data.</text>
</comment>
<dbReference type="SUPFAM" id="SSF55347">
    <property type="entry name" value="Glyceraldehyde-3-phosphate dehydrogenase-like, C-terminal domain"/>
    <property type="match status" value="1"/>
</dbReference>
<keyword evidence="2" id="KW-0520">NAD</keyword>
<protein>
    <submittedName>
        <fullName evidence="6">Gfo/Idh/MocA family oxidoreductase</fullName>
    </submittedName>
</protein>
<keyword evidence="1" id="KW-0560">Oxidoreductase</keyword>
<sequence>MFQQSITEIDMEPIRVGIIGVGNVLNQYLDKIGVHPDVKIVALADVNADAVKARAAEYSVPKALTPDELLADEEVELVLNLTPPKLHAPVTLKAIAAGKHVLSEKPFATSLEEAREILDAARQAGVKVGSAPTTFLGSGMQTSRKLIDDGWIGKPVAAFASFACRGYEHWHPNVDPFYSPGAGPMLDIGPYLITNLVNFFGPVRRVSATAPRSSETRPRPGKEGEVIHIQTPTHVTGTIDFESGAAATVIVSWDIWNHNLPHLEIYGTGGSLAAPNPDHFSGAPVLRRGEPRDLSLDMTPPGGGDWRETPITHRDDAYRGIGLAEFGYAIRKGLEPRTGAEFAYHVLEVLLAFEASSEQGRHIEIESTCERPRPLPSVGPQEPYRFD</sequence>
<evidence type="ECO:0000313" key="7">
    <source>
        <dbReference type="Proteomes" id="UP000295511"/>
    </source>
</evidence>
<dbReference type="OrthoDB" id="9776544at2"/>
<organism evidence="6 7">
    <name type="scientific">Arthrobacter terricola</name>
    <dbReference type="NCBI Taxonomy" id="2547396"/>
    <lineage>
        <taxon>Bacteria</taxon>
        <taxon>Bacillati</taxon>
        <taxon>Actinomycetota</taxon>
        <taxon>Actinomycetes</taxon>
        <taxon>Micrococcales</taxon>
        <taxon>Micrococcaceae</taxon>
        <taxon>Arthrobacter</taxon>
    </lineage>
</organism>
<dbReference type="GO" id="GO:0016491">
    <property type="term" value="F:oxidoreductase activity"/>
    <property type="evidence" value="ECO:0007669"/>
    <property type="project" value="UniProtKB-KW"/>
</dbReference>
<accession>A0A4R5K7Y2</accession>
<gene>
    <name evidence="6" type="ORF">E1809_21965</name>
</gene>
<evidence type="ECO:0000256" key="2">
    <source>
        <dbReference type="ARBA" id="ARBA00023027"/>
    </source>
</evidence>
<evidence type="ECO:0000313" key="6">
    <source>
        <dbReference type="EMBL" id="TDF91016.1"/>
    </source>
</evidence>
<dbReference type="SUPFAM" id="SSF51735">
    <property type="entry name" value="NAD(P)-binding Rossmann-fold domains"/>
    <property type="match status" value="1"/>
</dbReference>
<feature type="domain" description="GFO/IDH/MocA-like oxidoreductase" evidence="5">
    <location>
        <begin position="141"/>
        <end position="272"/>
    </location>
</feature>
<evidence type="ECO:0000256" key="3">
    <source>
        <dbReference type="SAM" id="MobiDB-lite"/>
    </source>
</evidence>
<dbReference type="PANTHER" id="PTHR43818:SF11">
    <property type="entry name" value="BCDNA.GH03377"/>
    <property type="match status" value="1"/>
</dbReference>
<dbReference type="InterPro" id="IPR036291">
    <property type="entry name" value="NAD(P)-bd_dom_sf"/>
</dbReference>
<keyword evidence="7" id="KW-1185">Reference proteome</keyword>
<reference evidence="6 7" key="1">
    <citation type="submission" date="2019-03" db="EMBL/GenBank/DDBJ databases">
        <title>Whole genome sequence of Arthrobacter sp JH1-1.</title>
        <authorList>
            <person name="Trinh H.N."/>
        </authorList>
    </citation>
    <scope>NUCLEOTIDE SEQUENCE [LARGE SCALE GENOMIC DNA]</scope>
    <source>
        <strain evidence="6 7">JH1-1</strain>
    </source>
</reference>
<dbReference type="InterPro" id="IPR000683">
    <property type="entry name" value="Gfo/Idh/MocA-like_OxRdtase_N"/>
</dbReference>